<reference evidence="1 2" key="1">
    <citation type="submission" date="2019-01" db="EMBL/GenBank/DDBJ databases">
        <title>Coherence of Microcystis species and biogeography revealed through population genomics.</title>
        <authorList>
            <person name="Perez-Carrascal O.M."/>
            <person name="Terrat Y."/>
            <person name="Giani A."/>
            <person name="Fortin N."/>
            <person name="Tromas N."/>
            <person name="Shapiro B.J."/>
        </authorList>
    </citation>
    <scope>NUCLEOTIDE SEQUENCE [LARGE SCALE GENOMIC DNA]</scope>
    <source>
        <strain evidence="1">Mn_MB_F_20050700_S1D</strain>
    </source>
</reference>
<organism evidence="1 2">
    <name type="scientific">Microcystis novacekii Mn_MB_F_20050700_S1D</name>
    <dbReference type="NCBI Taxonomy" id="2486266"/>
    <lineage>
        <taxon>Bacteria</taxon>
        <taxon>Bacillati</taxon>
        <taxon>Cyanobacteriota</taxon>
        <taxon>Cyanophyceae</taxon>
        <taxon>Oscillatoriophycideae</taxon>
        <taxon>Chroococcales</taxon>
        <taxon>Microcystaceae</taxon>
        <taxon>Microcystis</taxon>
    </lineage>
</organism>
<proteinExistence type="predicted"/>
<evidence type="ECO:0000313" key="1">
    <source>
        <dbReference type="EMBL" id="TRU89998.1"/>
    </source>
</evidence>
<protein>
    <submittedName>
        <fullName evidence="1">Uncharacterized protein</fullName>
    </submittedName>
</protein>
<evidence type="ECO:0000313" key="2">
    <source>
        <dbReference type="Proteomes" id="UP000319191"/>
    </source>
</evidence>
<name>A0A552J2M0_9CHRO</name>
<comment type="caution">
    <text evidence="1">The sequence shown here is derived from an EMBL/GenBank/DDBJ whole genome shotgun (WGS) entry which is preliminary data.</text>
</comment>
<accession>A0A552J2M0</accession>
<dbReference type="AlphaFoldDB" id="A0A552J2M0"/>
<dbReference type="Proteomes" id="UP000319191">
    <property type="component" value="Unassembled WGS sequence"/>
</dbReference>
<dbReference type="EMBL" id="SFAV01000095">
    <property type="protein sequence ID" value="TRU89998.1"/>
    <property type="molecule type" value="Genomic_DNA"/>
</dbReference>
<sequence length="131" mass="14723">MRIEKHYLEGSCYYKLSFPNYDANAKQIKLTQQITSSGKIQVQTTEANPVEILDDQGNIQISHHSDQVSSELKEVEHEGFVEDANFTYQASGQLIISNLPAGITIEHYVKPPIQNILNGSEEPFIVLKFGD</sequence>
<gene>
    <name evidence="1" type="ORF">EWV54_07550</name>
</gene>